<keyword evidence="1" id="KW-1133">Transmembrane helix</keyword>
<dbReference type="EMBL" id="AP025516">
    <property type="protein sequence ID" value="BDD88844.1"/>
    <property type="molecule type" value="Genomic_DNA"/>
</dbReference>
<keyword evidence="3" id="KW-1185">Reference proteome</keyword>
<keyword evidence="1" id="KW-0812">Transmembrane</keyword>
<evidence type="ECO:0000313" key="2">
    <source>
        <dbReference type="EMBL" id="BDD88844.1"/>
    </source>
</evidence>
<evidence type="ECO:0008006" key="4">
    <source>
        <dbReference type="Google" id="ProtNLM"/>
    </source>
</evidence>
<feature type="transmembrane region" description="Helical" evidence="1">
    <location>
        <begin position="166"/>
        <end position="186"/>
    </location>
</feature>
<accession>A0ABM7WCX9</accession>
<protein>
    <recommendedName>
        <fullName evidence="4">DUF1640 domain-containing protein</fullName>
    </recommendedName>
</protein>
<sequence length="187" mass="20025">MVLEAELRQRVEQSSKELEEIIDSLQHIKRLADSQQSSTEQLAKVAKLMEEVAKKLGTLQVMAGQSESALQTAVESVKAADWTAIIKQIRAVGARLENAVQLGESGKNDLASLKAGLSKVLQKIEAASREQAAAIEKIEKSLEGKFEEAGVRFEALEKRIGNAVTAAWVAAVMAAGAAAVGVFSLLR</sequence>
<proteinExistence type="predicted"/>
<evidence type="ECO:0000256" key="1">
    <source>
        <dbReference type="SAM" id="Phobius"/>
    </source>
</evidence>
<name>A0ABM7WCX9_9BACT</name>
<evidence type="ECO:0000313" key="3">
    <source>
        <dbReference type="Proteomes" id="UP000830055"/>
    </source>
</evidence>
<keyword evidence="1" id="KW-0472">Membrane</keyword>
<reference evidence="2 3" key="1">
    <citation type="submission" date="2022-01" db="EMBL/GenBank/DDBJ databases">
        <title>Desulfofustis limnae sp. nov., a novel mesophilic sulfate-reducing bacterium isolated from marsh soil.</title>
        <authorList>
            <person name="Watanabe M."/>
            <person name="Takahashi A."/>
            <person name="Kojima H."/>
            <person name="Fukui M."/>
        </authorList>
    </citation>
    <scope>NUCLEOTIDE SEQUENCE [LARGE SCALE GENOMIC DNA]</scope>
    <source>
        <strain evidence="2 3">PPLL</strain>
    </source>
</reference>
<organism evidence="2 3">
    <name type="scientific">Desulfofustis limnaeus</name>
    <dbReference type="NCBI Taxonomy" id="2740163"/>
    <lineage>
        <taxon>Bacteria</taxon>
        <taxon>Pseudomonadati</taxon>
        <taxon>Thermodesulfobacteriota</taxon>
        <taxon>Desulfobulbia</taxon>
        <taxon>Desulfobulbales</taxon>
        <taxon>Desulfocapsaceae</taxon>
        <taxon>Desulfofustis</taxon>
    </lineage>
</organism>
<dbReference type="RefSeq" id="WP_284152175.1">
    <property type="nucleotide sequence ID" value="NZ_AP025516.1"/>
</dbReference>
<gene>
    <name evidence="2" type="ORF">DPPLL_32090</name>
</gene>
<dbReference type="Proteomes" id="UP000830055">
    <property type="component" value="Chromosome"/>
</dbReference>